<gene>
    <name evidence="1" type="ORF">E5331_12450</name>
</gene>
<dbReference type="Proteomes" id="UP000306319">
    <property type="component" value="Unassembled WGS sequence"/>
</dbReference>
<protein>
    <submittedName>
        <fullName evidence="1">T9SS type A sorting domain-containing protein</fullName>
    </submittedName>
</protein>
<name>A0AC61RFE3_9BACT</name>
<organism evidence="1 2">
    <name type="scientific">Lepagella muris</name>
    <dbReference type="NCBI Taxonomy" id="3032870"/>
    <lineage>
        <taxon>Bacteria</taxon>
        <taxon>Pseudomonadati</taxon>
        <taxon>Bacteroidota</taxon>
        <taxon>Bacteroidia</taxon>
        <taxon>Bacteroidales</taxon>
        <taxon>Muribaculaceae</taxon>
        <taxon>Lepagella</taxon>
    </lineage>
</organism>
<evidence type="ECO:0000313" key="1">
    <source>
        <dbReference type="EMBL" id="TGY77983.1"/>
    </source>
</evidence>
<comment type="caution">
    <text evidence="1">The sequence shown here is derived from an EMBL/GenBank/DDBJ whole genome shotgun (WGS) entry which is preliminary data.</text>
</comment>
<proteinExistence type="predicted"/>
<keyword evidence="2" id="KW-1185">Reference proteome</keyword>
<sequence length="850" mass="92891">MNKYLLSLLSALSVAGLISAETLTPEQALKRAGLSKITPTRSMNTLPVFTSLTKSGEPTVYIFDNLHTDGYIMISADDVAAPILGYSDNSSFNSEEMPPQMKWWIEECGRQIEYARNSGYAQYSSTSRSGKTEISPLLSTIWNQGTPFNNDCPKVNGTKTPTGCVATAMAQVMNYWKYPEVGTGAGIIKLPDTGKQDVLQFRQKKFDWGNMIDSYNGSYTDEQAAAVAYLMKACGYSCDMAYTPNSSGALSINAAKALFENFKYNPNLQYLNRDYLSATEWENIIYAELAAKRPVLYGGRSSSVGHEFVCDGYDGNGYFHFNWGWGGMSDGYFLLDALNPGAVGTGGGTGGGFNFGQDIVVGIQPEATPVQNPRLVQGGWLTATVTGNKMSLKLKYNNSIGKWMNMGVQAVKASIGVSITSIEEKSSDPVYLTIKSESVGAPTITNIGDGSYNLQFQGISGNVSFTIPSSLSNGKYRATVCCKAEGTDDDSYLPVLTSDDAYNYILFTKSGNSISVEELETPYISITESELLTPLYYGNASRFSISVRNHSEKEATRSFYPVLYSKNKMQMLAEGITLTIPANDSITQEFSSNFEVVDDASAPSSRQIYTLMWYDPNTETLYDWKEQVTMNINLANTSIAVTDFSIPDSEYQMIELTDGSQTRLYQVADKSDIPFNCSLYNEKGYFGKPIYIATFLNGGGNPLTITPFDQIPTLSANEECTISQSLNFYVGEPDKLYYASLLTINNNAYTIIEDVLPIFFTFKSSSVDTLTEDNDGMSILFDSALRSVAASSANGIVSLTIYSLDGRIVGSIEGEGKESVSIDLSDIPTGVYIVTATDAKGVRKQMKIAR</sequence>
<evidence type="ECO:0000313" key="2">
    <source>
        <dbReference type="Proteomes" id="UP000306319"/>
    </source>
</evidence>
<accession>A0AC61RFE3</accession>
<dbReference type="EMBL" id="SRYB01000018">
    <property type="protein sequence ID" value="TGY77983.1"/>
    <property type="molecule type" value="Genomic_DNA"/>
</dbReference>
<reference evidence="1" key="1">
    <citation type="submission" date="2019-04" db="EMBL/GenBank/DDBJ databases">
        <title>Microbes associate with the intestines of laboratory mice.</title>
        <authorList>
            <person name="Navarre W."/>
            <person name="Wong E."/>
            <person name="Huang K."/>
            <person name="Tropini C."/>
            <person name="Ng K."/>
            <person name="Yu B."/>
        </authorList>
    </citation>
    <scope>NUCLEOTIDE SEQUENCE</scope>
    <source>
        <strain evidence="1">NM04_E33</strain>
    </source>
</reference>